<organism evidence="1 2">
    <name type="scientific">Butyricimonas hominis</name>
    <dbReference type="NCBI Taxonomy" id="2763032"/>
    <lineage>
        <taxon>Bacteria</taxon>
        <taxon>Pseudomonadati</taxon>
        <taxon>Bacteroidota</taxon>
        <taxon>Bacteroidia</taxon>
        <taxon>Bacteroidales</taxon>
        <taxon>Odoribacteraceae</taxon>
        <taxon>Butyricimonas</taxon>
    </lineage>
</organism>
<reference evidence="1 2" key="1">
    <citation type="submission" date="2020-08" db="EMBL/GenBank/DDBJ databases">
        <title>Genome public.</title>
        <authorList>
            <person name="Liu C."/>
            <person name="Sun Q."/>
        </authorList>
    </citation>
    <scope>NUCLEOTIDE SEQUENCE [LARGE SCALE GENOMIC DNA]</scope>
    <source>
        <strain evidence="1 2">NSJ-56</strain>
    </source>
</reference>
<accession>A0ABR7D151</accession>
<evidence type="ECO:0000313" key="1">
    <source>
        <dbReference type="EMBL" id="MBC5621656.1"/>
    </source>
</evidence>
<keyword evidence="2" id="KW-1185">Reference proteome</keyword>
<proteinExistence type="predicted"/>
<dbReference type="Proteomes" id="UP000646484">
    <property type="component" value="Unassembled WGS sequence"/>
</dbReference>
<dbReference type="EMBL" id="JACOOH010000004">
    <property type="protein sequence ID" value="MBC5621656.1"/>
    <property type="molecule type" value="Genomic_DNA"/>
</dbReference>
<protein>
    <submittedName>
        <fullName evidence="1">Uncharacterized protein</fullName>
    </submittedName>
</protein>
<dbReference type="RefSeq" id="WP_186976124.1">
    <property type="nucleotide sequence ID" value="NZ_JACOOH010000004.1"/>
</dbReference>
<gene>
    <name evidence="1" type="ORF">H8S64_11155</name>
</gene>
<comment type="caution">
    <text evidence="1">The sequence shown here is derived from an EMBL/GenBank/DDBJ whole genome shotgun (WGS) entry which is preliminary data.</text>
</comment>
<evidence type="ECO:0000313" key="2">
    <source>
        <dbReference type="Proteomes" id="UP000646484"/>
    </source>
</evidence>
<sequence>MAYFNDGTIKDKTDRKPYTIHLLNVDRRTVPVEVVVGGKIMRGTKNTIKYSIESEVFKTKEEARNYAKQHGLKEDEYKIGEWLY</sequence>
<name>A0ABR7D151_9BACT</name>